<dbReference type="SUPFAM" id="SSF51445">
    <property type="entry name" value="(Trans)glycosidases"/>
    <property type="match status" value="1"/>
</dbReference>
<dbReference type="Pfam" id="PF00150">
    <property type="entry name" value="Cellulase"/>
    <property type="match status" value="1"/>
</dbReference>
<dbReference type="SUPFAM" id="SSF52266">
    <property type="entry name" value="SGNH hydrolase"/>
    <property type="match status" value="1"/>
</dbReference>
<reference evidence="6 7" key="1">
    <citation type="submission" date="2024-12" db="EMBL/GenBank/DDBJ databases">
        <authorList>
            <person name="Hu S."/>
        </authorList>
    </citation>
    <scope>NUCLEOTIDE SEQUENCE [LARGE SCALE GENOMIC DNA]</scope>
    <source>
        <strain evidence="6 7">P-25</strain>
    </source>
</reference>
<dbReference type="InterPro" id="IPR017853">
    <property type="entry name" value="GH"/>
</dbReference>
<accession>A0ABW9JHS2</accession>
<evidence type="ECO:0000256" key="3">
    <source>
        <dbReference type="SAM" id="SignalP"/>
    </source>
</evidence>
<dbReference type="InterPro" id="IPR013830">
    <property type="entry name" value="SGNH_hydro"/>
</dbReference>
<feature type="domain" description="Glycoside hydrolase family 5" evidence="4">
    <location>
        <begin position="635"/>
        <end position="895"/>
    </location>
</feature>
<keyword evidence="1" id="KW-0378">Hydrolase</keyword>
<name>A0ABW9JHS2_9SPHI</name>
<keyword evidence="2" id="KW-0326">Glycosidase</keyword>
<dbReference type="PANTHER" id="PTHR34142:SF1">
    <property type="entry name" value="GLYCOSIDE HYDROLASE FAMILY 5 DOMAIN-CONTAINING PROTEIN"/>
    <property type="match status" value="1"/>
</dbReference>
<feature type="chain" id="PRO_5046953681" evidence="3">
    <location>
        <begin position="22"/>
        <end position="1109"/>
    </location>
</feature>
<dbReference type="InterPro" id="IPR036514">
    <property type="entry name" value="SGNH_hydro_sf"/>
</dbReference>
<dbReference type="Gene3D" id="3.20.20.80">
    <property type="entry name" value="Glycosidases"/>
    <property type="match status" value="1"/>
</dbReference>
<evidence type="ECO:0000313" key="6">
    <source>
        <dbReference type="EMBL" id="MFN0291938.1"/>
    </source>
</evidence>
<dbReference type="InterPro" id="IPR001547">
    <property type="entry name" value="Glyco_hydro_5"/>
</dbReference>
<feature type="signal peptide" evidence="3">
    <location>
        <begin position="1"/>
        <end position="21"/>
    </location>
</feature>
<evidence type="ECO:0000313" key="7">
    <source>
        <dbReference type="Proteomes" id="UP001517367"/>
    </source>
</evidence>
<feature type="domain" description="SGNH hydrolase-type esterase" evidence="5">
    <location>
        <begin position="37"/>
        <end position="228"/>
    </location>
</feature>
<protein>
    <submittedName>
        <fullName evidence="6">Cellulase family glycosylhydrolase</fullName>
    </submittedName>
</protein>
<evidence type="ECO:0000259" key="5">
    <source>
        <dbReference type="Pfam" id="PF13472"/>
    </source>
</evidence>
<evidence type="ECO:0000256" key="1">
    <source>
        <dbReference type="ARBA" id="ARBA00022801"/>
    </source>
</evidence>
<dbReference type="Proteomes" id="UP001517367">
    <property type="component" value="Unassembled WGS sequence"/>
</dbReference>
<evidence type="ECO:0000256" key="2">
    <source>
        <dbReference type="ARBA" id="ARBA00023295"/>
    </source>
</evidence>
<keyword evidence="3" id="KW-0732">Signal</keyword>
<sequence length="1109" mass="125231">MRKLMFCAIFFVLFFQNAVFSQHRDDSFFKDGDRINFIGNSITHGTSGTGRFHNFILLYYATRFPNSKVIFYNSGKWGDNANSFLQRMNNDILSKGANWSVVMAGMNDVNRELYAPERQGEPNIETLKQNALNNYRGYLRNVIVKLLAANTNVILQKPSIYDETGDLTGTNRPGVNVSLQKCTIIIDELAAEFNLKTIDYWNIMNTINQQLQQTNIKSTIVSNDRIHPASPGNFVMAYQFLKSTNAPKYVANIEIENNSVIKSEFCTITNLNATGNSLTFKYKAESLPFPVAVDAEPALALVPFNNDLNKETLKITTLAEGKYALNIDGSFIGSFTANELRQGINLAQLKNTPQYLQALQVKAKTDAYRDQYVLIRDIKFIEINYLPQTLWTDFAAAQAHIQNLIITNSSTYTNQKNRFDAYLINKPNEAIIEQGLNTLANEIFTINKPVERNIEIKQTAQTHIWEFNDLVVNDKVEGWSIINYINAQTANGVLKLTASKTNCLIKFDSPDGYIDPQFSNAAIIRLKNGTSNTLARFYWWTDAVSAAYIEFPISANDTDFKEYTIYLSEDSRWSGDINIIRFDVPSPVTAENLNKNVEIDYAALSAIQHEMTPKTPAPFGVNLAGAEFGEIGEPHYSYPTTAELDYFKQKGLKLFRLPFKWERIQPILNGNLDNEELTKMKTFVSAAQARGLLVILDLHNYGRRKISGTEYIIGSAQLSTAHVADVWTRLANEFKSYKNIWGYGIMNEPHDMLASTPWASIAQTIITAIRSIDTETSILVGGDSWSSAQRWPTASNNLKDLIDPANKLIFEAHVYFDKDASGKYQNSYEVEEATPNTGINRVTPFINWLTANNLKGFIGEYGVPDNDPRWLTVLDNMLVHLQSKNINGTYWAAGPRWGTYTLSVEPRNGQDRPQISVLEKYKVATDSTLPVSLLSFTGKTQFNSILLNWKTATELNNSHFDILHSADGKLFGKLATVKANNEPDKVFSYNFKHQYPILGTNYYQLKQFDFDGNTSGPTIISVNFQLEKPSLKVYQDINKAMNFMFEVTNDTNAKLTITDLAGRRLITQDYWLQSGKNILEIKDKLAYGVYVATLTTATERLSAKFFVQD</sequence>
<proteinExistence type="predicted"/>
<organism evidence="6 7">
    <name type="scientific">Pedobacter helvus</name>
    <dbReference type="NCBI Taxonomy" id="2563444"/>
    <lineage>
        <taxon>Bacteria</taxon>
        <taxon>Pseudomonadati</taxon>
        <taxon>Bacteroidota</taxon>
        <taxon>Sphingobacteriia</taxon>
        <taxon>Sphingobacteriales</taxon>
        <taxon>Sphingobacteriaceae</taxon>
        <taxon>Pedobacter</taxon>
    </lineage>
</organism>
<keyword evidence="7" id="KW-1185">Reference proteome</keyword>
<dbReference type="RefSeq" id="WP_138730785.1">
    <property type="nucleotide sequence ID" value="NZ_SRMP02000016.1"/>
</dbReference>
<dbReference type="PANTHER" id="PTHR34142">
    <property type="entry name" value="ENDO-BETA-1,4-GLUCANASE A"/>
    <property type="match status" value="1"/>
</dbReference>
<evidence type="ECO:0000259" key="4">
    <source>
        <dbReference type="Pfam" id="PF00150"/>
    </source>
</evidence>
<dbReference type="Pfam" id="PF13472">
    <property type="entry name" value="Lipase_GDSL_2"/>
    <property type="match status" value="1"/>
</dbReference>
<comment type="caution">
    <text evidence="6">The sequence shown here is derived from an EMBL/GenBank/DDBJ whole genome shotgun (WGS) entry which is preliminary data.</text>
</comment>
<gene>
    <name evidence="6" type="ORF">E5L68_011090</name>
</gene>
<dbReference type="EMBL" id="SRMP02000016">
    <property type="protein sequence ID" value="MFN0291938.1"/>
    <property type="molecule type" value="Genomic_DNA"/>
</dbReference>
<dbReference type="Gene3D" id="3.40.50.1110">
    <property type="entry name" value="SGNH hydrolase"/>
    <property type="match status" value="1"/>
</dbReference>